<accession>A0A8E2F3D9</accession>
<feature type="compositionally biased region" description="Basic residues" evidence="1">
    <location>
        <begin position="248"/>
        <end position="258"/>
    </location>
</feature>
<keyword evidence="3" id="KW-1185">Reference proteome</keyword>
<feature type="compositionally biased region" description="Low complexity" evidence="1">
    <location>
        <begin position="189"/>
        <end position="203"/>
    </location>
</feature>
<dbReference type="EMBL" id="KV749410">
    <property type="protein sequence ID" value="OCL09548.1"/>
    <property type="molecule type" value="Genomic_DNA"/>
</dbReference>
<feature type="compositionally biased region" description="Polar residues" evidence="1">
    <location>
        <begin position="176"/>
        <end position="187"/>
    </location>
</feature>
<feature type="compositionally biased region" description="Polar residues" evidence="1">
    <location>
        <begin position="262"/>
        <end position="271"/>
    </location>
</feature>
<name>A0A8E2F3D9_9PEZI</name>
<reference evidence="2 3" key="1">
    <citation type="journal article" date="2016" name="Nat. Commun.">
        <title>Ectomycorrhizal ecology is imprinted in the genome of the dominant symbiotic fungus Cenococcum geophilum.</title>
        <authorList>
            <consortium name="DOE Joint Genome Institute"/>
            <person name="Peter M."/>
            <person name="Kohler A."/>
            <person name="Ohm R.A."/>
            <person name="Kuo A."/>
            <person name="Krutzmann J."/>
            <person name="Morin E."/>
            <person name="Arend M."/>
            <person name="Barry K.W."/>
            <person name="Binder M."/>
            <person name="Choi C."/>
            <person name="Clum A."/>
            <person name="Copeland A."/>
            <person name="Grisel N."/>
            <person name="Haridas S."/>
            <person name="Kipfer T."/>
            <person name="LaButti K."/>
            <person name="Lindquist E."/>
            <person name="Lipzen A."/>
            <person name="Maire R."/>
            <person name="Meier B."/>
            <person name="Mihaltcheva S."/>
            <person name="Molinier V."/>
            <person name="Murat C."/>
            <person name="Poggeler S."/>
            <person name="Quandt C.A."/>
            <person name="Sperisen C."/>
            <person name="Tritt A."/>
            <person name="Tisserant E."/>
            <person name="Crous P.W."/>
            <person name="Henrissat B."/>
            <person name="Nehls U."/>
            <person name="Egli S."/>
            <person name="Spatafora J.W."/>
            <person name="Grigoriev I.V."/>
            <person name="Martin F.M."/>
        </authorList>
    </citation>
    <scope>NUCLEOTIDE SEQUENCE [LARGE SCALE GENOMIC DNA]</scope>
    <source>
        <strain evidence="2 3">CBS 207.34</strain>
    </source>
</reference>
<evidence type="ECO:0000313" key="2">
    <source>
        <dbReference type="EMBL" id="OCL09548.1"/>
    </source>
</evidence>
<dbReference type="Proteomes" id="UP000250140">
    <property type="component" value="Unassembled WGS sequence"/>
</dbReference>
<evidence type="ECO:0000313" key="3">
    <source>
        <dbReference type="Proteomes" id="UP000250140"/>
    </source>
</evidence>
<dbReference type="AlphaFoldDB" id="A0A8E2F3D9"/>
<evidence type="ECO:0000256" key="1">
    <source>
        <dbReference type="SAM" id="MobiDB-lite"/>
    </source>
</evidence>
<feature type="compositionally biased region" description="Basic residues" evidence="1">
    <location>
        <begin position="298"/>
        <end position="307"/>
    </location>
</feature>
<organism evidence="2 3">
    <name type="scientific">Glonium stellatum</name>
    <dbReference type="NCBI Taxonomy" id="574774"/>
    <lineage>
        <taxon>Eukaryota</taxon>
        <taxon>Fungi</taxon>
        <taxon>Dikarya</taxon>
        <taxon>Ascomycota</taxon>
        <taxon>Pezizomycotina</taxon>
        <taxon>Dothideomycetes</taxon>
        <taxon>Pleosporomycetidae</taxon>
        <taxon>Gloniales</taxon>
        <taxon>Gloniaceae</taxon>
        <taxon>Glonium</taxon>
    </lineage>
</organism>
<feature type="compositionally biased region" description="Acidic residues" evidence="1">
    <location>
        <begin position="503"/>
        <end position="516"/>
    </location>
</feature>
<feature type="compositionally biased region" description="Polar residues" evidence="1">
    <location>
        <begin position="103"/>
        <end position="118"/>
    </location>
</feature>
<feature type="compositionally biased region" description="Acidic residues" evidence="1">
    <location>
        <begin position="357"/>
        <end position="367"/>
    </location>
</feature>
<feature type="compositionally biased region" description="Acidic residues" evidence="1">
    <location>
        <begin position="440"/>
        <end position="452"/>
    </location>
</feature>
<feature type="compositionally biased region" description="Polar residues" evidence="1">
    <location>
        <begin position="415"/>
        <end position="438"/>
    </location>
</feature>
<feature type="compositionally biased region" description="Polar residues" evidence="1">
    <location>
        <begin position="455"/>
        <end position="475"/>
    </location>
</feature>
<feature type="region of interest" description="Disordered" evidence="1">
    <location>
        <begin position="1"/>
        <end position="66"/>
    </location>
</feature>
<feature type="compositionally biased region" description="Polar residues" evidence="1">
    <location>
        <begin position="309"/>
        <end position="322"/>
    </location>
</feature>
<dbReference type="OrthoDB" id="3939134at2759"/>
<protein>
    <submittedName>
        <fullName evidence="2">Uncharacterized protein</fullName>
    </submittedName>
</protein>
<sequence>MAKLSNLNVLPDGLPSDPAIGSQSDENEGDNNPQGEVPWDMYLVSLEDDLASQTQSESKDSQQELVSTQLILETTAALGLSRPPQQATEYTKAVELSNLLNSSRAPSASLPPTRTSQRLPIRANEPSTAPAVYTDKLKHDARPDSAPQSSGKLRKPTKAPEDLGKWQRRKRDQYELLSSAQSTPRKANTTRGSTVRRGTTRRSNIAQNGAADPDRDELQASASPMVRRVSKSIEKVGLEIGSSPPSSSHRRRSTRLRRGNAMNETGTTERSNPVEVVVRHKKRKSNEDIEEVEVAKRQPPKRGRPARVTKTQELENASNGTKSGAERGLAGEASNLSRPAKRGRPRLTEENIPSADLDGDAQDDDEEVQKVGHAKRGRPSASQKLGAPATSSKETRSNRNTPSQKGKSNKAVLGTQAQLQATRNTRGSRSGVREQSAQIIEDEDEEEAEEIIDNGPQQSSNNTVSQVRSERQAQGSKAEASRRQTTRSSQLAENGSSQISPDAIEDEDESEDQDEEHPERTLVQNDQVGVSTGDEDIVHELYGQMPTLRKMVKTIKELNRKLPFITNTGREISKECRDTGRVFGQAASGDDLEPDEEPLNSTLANIHDIINGLKVNSTNEVKLGLVQDIYARTFPSLVSLLINIIKYYATKVPESSSDEYALDTDSLATVLEFVELILSLEDSVKTWPEKPDTSLAIVRPIRHNIIKPLRSLARAFSTELRRQRKAVASRRAREALDQEWRQAEEQAARRREDAAKLAARKAHWHVLHVARMWCEPDVGRHGHLHMKSQIDDAVDLDANGVRFERVTVFKDRDGSSWPEQGGGTPLEGPEWTDEQCLALLDGLRVYQGE</sequence>
<proteinExistence type="predicted"/>
<feature type="region of interest" description="Disordered" evidence="1">
    <location>
        <begin position="103"/>
        <end position="531"/>
    </location>
</feature>
<gene>
    <name evidence="2" type="ORF">AOQ84DRAFT_19007</name>
</gene>
<feature type="compositionally biased region" description="Polar residues" evidence="1">
    <location>
        <begin position="486"/>
        <end position="500"/>
    </location>
</feature>